<feature type="domain" description="Asparagine synthetase" evidence="3">
    <location>
        <begin position="4"/>
        <end position="147"/>
    </location>
</feature>
<dbReference type="GO" id="GO:0005524">
    <property type="term" value="F:ATP binding"/>
    <property type="evidence" value="ECO:0007669"/>
    <property type="project" value="UniProtKB-KW"/>
</dbReference>
<accession>A0A5E4LPR2</accession>
<feature type="domain" description="Asparagine synthetase" evidence="3">
    <location>
        <begin position="155"/>
        <end position="241"/>
    </location>
</feature>
<evidence type="ECO:0000313" key="4">
    <source>
        <dbReference type="EMBL" id="VVC02877.1"/>
    </source>
</evidence>
<evidence type="ECO:0000259" key="3">
    <source>
        <dbReference type="Pfam" id="PF00733"/>
    </source>
</evidence>
<dbReference type="GO" id="GO:0005829">
    <property type="term" value="C:cytosol"/>
    <property type="evidence" value="ECO:0007669"/>
    <property type="project" value="TreeGrafter"/>
</dbReference>
<keyword evidence="1" id="KW-0547">Nucleotide-binding</keyword>
<keyword evidence="2" id="KW-0067">ATP-binding</keyword>
<dbReference type="AlphaFoldDB" id="A0A5E4LPR2"/>
<dbReference type="Gene3D" id="3.40.50.620">
    <property type="entry name" value="HUPs"/>
    <property type="match status" value="1"/>
</dbReference>
<organism evidence="4 5">
    <name type="scientific">Candidatus Bilamarchaeum dharawalense</name>
    <dbReference type="NCBI Taxonomy" id="2885759"/>
    <lineage>
        <taxon>Archaea</taxon>
        <taxon>Candidatus Micrarchaeota</taxon>
        <taxon>Candidatus Micrarchaeia</taxon>
        <taxon>Candidatus Anstonellales</taxon>
        <taxon>Candidatus Bilamarchaeaceae</taxon>
        <taxon>Candidatus Bilamarchaeum</taxon>
    </lineage>
</organism>
<dbReference type="PANTHER" id="PTHR11772">
    <property type="entry name" value="ASPARAGINE SYNTHETASE"/>
    <property type="match status" value="1"/>
</dbReference>
<evidence type="ECO:0000256" key="1">
    <source>
        <dbReference type="ARBA" id="ARBA00022741"/>
    </source>
</evidence>
<gene>
    <name evidence="4" type="ORF">LFW2832_01287</name>
</gene>
<proteinExistence type="predicted"/>
<dbReference type="PANTHER" id="PTHR11772:SF2">
    <property type="entry name" value="ASPARAGINE SYNTHETASE [GLUTAMINE-HYDROLYZING]"/>
    <property type="match status" value="1"/>
</dbReference>
<dbReference type="InterPro" id="IPR014729">
    <property type="entry name" value="Rossmann-like_a/b/a_fold"/>
</dbReference>
<dbReference type="Pfam" id="PF00733">
    <property type="entry name" value="Asn_synthase"/>
    <property type="match status" value="2"/>
</dbReference>
<dbReference type="GO" id="GO:0004066">
    <property type="term" value="F:asparagine synthase (glutamine-hydrolyzing) activity"/>
    <property type="evidence" value="ECO:0007669"/>
    <property type="project" value="InterPro"/>
</dbReference>
<comment type="caution">
    <text evidence="4">The sequence shown here is derived from an EMBL/GenBank/DDBJ whole genome shotgun (WGS) entry which is preliminary data.</text>
</comment>
<reference evidence="4 5" key="1">
    <citation type="submission" date="2019-08" db="EMBL/GenBank/DDBJ databases">
        <authorList>
            <person name="Vazquez-Campos X."/>
        </authorList>
    </citation>
    <scope>NUCLEOTIDE SEQUENCE [LARGE SCALE GENOMIC DNA]</scope>
    <source>
        <strain evidence="4">LFW-283_2</strain>
    </source>
</reference>
<evidence type="ECO:0000313" key="5">
    <source>
        <dbReference type="Proteomes" id="UP000789941"/>
    </source>
</evidence>
<protein>
    <submittedName>
        <fullName evidence="4">Asparagine synthase</fullName>
    </submittedName>
</protein>
<dbReference type="InterPro" id="IPR050795">
    <property type="entry name" value="Asn_Synthetase"/>
</dbReference>
<name>A0A5E4LPR2_9ARCH</name>
<dbReference type="Proteomes" id="UP000789941">
    <property type="component" value="Unassembled WGS sequence"/>
</dbReference>
<dbReference type="GO" id="GO:0006529">
    <property type="term" value="P:asparagine biosynthetic process"/>
    <property type="evidence" value="ECO:0007669"/>
    <property type="project" value="InterPro"/>
</dbReference>
<evidence type="ECO:0000256" key="2">
    <source>
        <dbReference type="ARBA" id="ARBA00022840"/>
    </source>
</evidence>
<sequence>MILELTELLSRAVEEKLEDRLAIAFSAGLDSTVIAAIAKKHVHVELFTVGVKDSEDMECSERVAGEMGLPLIPVYLDEKIATNAYEKCYDMLKLDFHRLEIMVPVYCVAEAAAQKGHRVLLFGTAAEELFVGYERYYQYKNEGKDLDSLLKEEYKTLPQREIAWTKKLCNKFDIESRFPLYNKELAELMFSVPLDERMHDRELKKGILREAGKILKVPECVLKRRKKAMQYGSGVHKILLRKRAELDRLYPKEEPNGG</sequence>
<dbReference type="CDD" id="cd01991">
    <property type="entry name" value="Asn_synthase_B_C"/>
    <property type="match status" value="1"/>
</dbReference>
<dbReference type="SUPFAM" id="SSF52402">
    <property type="entry name" value="Adenine nucleotide alpha hydrolases-like"/>
    <property type="match status" value="1"/>
</dbReference>
<dbReference type="EMBL" id="CABMJJ010000003">
    <property type="protein sequence ID" value="VVC02877.1"/>
    <property type="molecule type" value="Genomic_DNA"/>
</dbReference>
<dbReference type="InterPro" id="IPR001962">
    <property type="entry name" value="Asn_synthase"/>
</dbReference>